<proteinExistence type="predicted"/>
<reference evidence="1 2" key="1">
    <citation type="submission" date="2018-06" db="EMBL/GenBank/DDBJ databases">
        <authorList>
            <consortium name="Pathogen Informatics"/>
            <person name="Doyle S."/>
        </authorList>
    </citation>
    <scope>NUCLEOTIDE SEQUENCE [LARGE SCALE GENOMIC DNA]</scope>
    <source>
        <strain evidence="1 2">NCTC7582</strain>
    </source>
</reference>
<dbReference type="Proteomes" id="UP000251431">
    <property type="component" value="Unassembled WGS sequence"/>
</dbReference>
<sequence length="80" mass="9402">MNIDEQIEREQACIDDLMAEIKIHVQKGEINKAIQRDKDLHNSLKQLETLHERKRLWITAEVLNKRGILVQVVKKDVEMA</sequence>
<dbReference type="AlphaFoldDB" id="A0A2X0XXA2"/>
<accession>A0A2X0XXA2</accession>
<dbReference type="EMBL" id="UAQE01000001">
    <property type="protein sequence ID" value="SPT98358.1"/>
    <property type="molecule type" value="Genomic_DNA"/>
</dbReference>
<evidence type="ECO:0000313" key="2">
    <source>
        <dbReference type="Proteomes" id="UP000251431"/>
    </source>
</evidence>
<gene>
    <name evidence="1" type="ORF">NCTC7582_01617</name>
</gene>
<organism evidence="1 2">
    <name type="scientific">Lysinibacillus capsici</name>
    <dbReference type="NCBI Taxonomy" id="2115968"/>
    <lineage>
        <taxon>Bacteria</taxon>
        <taxon>Bacillati</taxon>
        <taxon>Bacillota</taxon>
        <taxon>Bacilli</taxon>
        <taxon>Bacillales</taxon>
        <taxon>Bacillaceae</taxon>
        <taxon>Lysinibacillus</taxon>
    </lineage>
</organism>
<protein>
    <submittedName>
        <fullName evidence="1">Uncharacterized protein</fullName>
    </submittedName>
</protein>
<evidence type="ECO:0000313" key="1">
    <source>
        <dbReference type="EMBL" id="SPT98358.1"/>
    </source>
</evidence>
<dbReference type="RefSeq" id="WP_112116979.1">
    <property type="nucleotide sequence ID" value="NZ_UAQE01000001.1"/>
</dbReference>
<name>A0A2X0XXA2_9BACI</name>